<dbReference type="PANTHER" id="PTHR30363">
    <property type="entry name" value="HTH-TYPE TRANSCRIPTIONAL REGULATOR SRLR-RELATED"/>
    <property type="match status" value="1"/>
</dbReference>
<dbReference type="Gene3D" id="1.10.10.10">
    <property type="entry name" value="Winged helix-like DNA-binding domain superfamily/Winged helix DNA-binding domain"/>
    <property type="match status" value="1"/>
</dbReference>
<dbReference type="Pfam" id="PF00455">
    <property type="entry name" value="DeoRC"/>
    <property type="match status" value="1"/>
</dbReference>
<dbReference type="RefSeq" id="WP_075062763.1">
    <property type="nucleotide sequence ID" value="NZ_LGCL01000023.1"/>
</dbReference>
<dbReference type="InterPro" id="IPR001034">
    <property type="entry name" value="DeoR_HTH"/>
</dbReference>
<accession>A0A0P6X5Y4</accession>
<dbReference type="Proteomes" id="UP000050417">
    <property type="component" value="Unassembled WGS sequence"/>
</dbReference>
<dbReference type="SUPFAM" id="SSF46785">
    <property type="entry name" value="Winged helix' DNA-binding domain"/>
    <property type="match status" value="1"/>
</dbReference>
<dbReference type="SMART" id="SM00420">
    <property type="entry name" value="HTH_DEOR"/>
    <property type="match status" value="1"/>
</dbReference>
<evidence type="ECO:0000313" key="6">
    <source>
        <dbReference type="Proteomes" id="UP000050417"/>
    </source>
</evidence>
<dbReference type="InterPro" id="IPR036390">
    <property type="entry name" value="WH_DNA-bd_sf"/>
</dbReference>
<keyword evidence="6" id="KW-1185">Reference proteome</keyword>
<dbReference type="PROSITE" id="PS51000">
    <property type="entry name" value="HTH_DEOR_2"/>
    <property type="match status" value="1"/>
</dbReference>
<sequence length="257" mass="27975">MLATERQKTILEMLEKNKTVEVTELSECLSVSEMTIRRDLDKLEQAGLLTRTFGGAIVTSNPVALQLSFVEKVGVFEKEKQAIARAAASLIRDGDTVGLVAGTTCFQIAKNFPARENVTVVTNAINIAMEFANRGGIKLIVTSGYMLERSFALVGPFAECILEQIHINKLFLGATGISLDRGVTTQDLLEASMYKAMIRSAEQVIVVADHTKMGVVSLAPILPINKVNKLITDSEIDPLMLQKLEETGCEICVADID</sequence>
<evidence type="ECO:0000259" key="4">
    <source>
        <dbReference type="PROSITE" id="PS51000"/>
    </source>
</evidence>
<dbReference type="GO" id="GO:0003677">
    <property type="term" value="F:DNA binding"/>
    <property type="evidence" value="ECO:0007669"/>
    <property type="project" value="UniProtKB-KW"/>
</dbReference>
<dbReference type="STRING" id="1134406.ADN00_09560"/>
<dbReference type="Gene3D" id="3.40.50.1360">
    <property type="match status" value="1"/>
</dbReference>
<keyword evidence="1" id="KW-0805">Transcription regulation</keyword>
<dbReference type="SMART" id="SM01134">
    <property type="entry name" value="DeoRC"/>
    <property type="match status" value="1"/>
</dbReference>
<dbReference type="OrthoDB" id="9797223at2"/>
<reference evidence="5 6" key="1">
    <citation type="submission" date="2015-07" db="EMBL/GenBank/DDBJ databases">
        <title>Genome sequence of Ornatilinea apprima DSM 23815.</title>
        <authorList>
            <person name="Hemp J."/>
            <person name="Ward L.M."/>
            <person name="Pace L.A."/>
            <person name="Fischer W.W."/>
        </authorList>
    </citation>
    <scope>NUCLEOTIDE SEQUENCE [LARGE SCALE GENOMIC DNA]</scope>
    <source>
        <strain evidence="5 6">P3M-1</strain>
    </source>
</reference>
<dbReference type="AlphaFoldDB" id="A0A0P6X5Y4"/>
<keyword evidence="2" id="KW-0238">DNA-binding</keyword>
<comment type="caution">
    <text evidence="5">The sequence shown here is derived from an EMBL/GenBank/DDBJ whole genome shotgun (WGS) entry which is preliminary data.</text>
</comment>
<proteinExistence type="predicted"/>
<dbReference type="EMBL" id="LGCL01000023">
    <property type="protein sequence ID" value="KPL77353.1"/>
    <property type="molecule type" value="Genomic_DNA"/>
</dbReference>
<dbReference type="GO" id="GO:0003700">
    <property type="term" value="F:DNA-binding transcription factor activity"/>
    <property type="evidence" value="ECO:0007669"/>
    <property type="project" value="InterPro"/>
</dbReference>
<keyword evidence="3" id="KW-0804">Transcription</keyword>
<dbReference type="InterPro" id="IPR037171">
    <property type="entry name" value="NagB/RpiA_transferase-like"/>
</dbReference>
<dbReference type="InterPro" id="IPR036388">
    <property type="entry name" value="WH-like_DNA-bd_sf"/>
</dbReference>
<gene>
    <name evidence="5" type="ORF">ADN00_09560</name>
</gene>
<dbReference type="Pfam" id="PF08220">
    <property type="entry name" value="HTH_DeoR"/>
    <property type="match status" value="1"/>
</dbReference>
<evidence type="ECO:0000256" key="2">
    <source>
        <dbReference type="ARBA" id="ARBA00023125"/>
    </source>
</evidence>
<name>A0A0P6X5Y4_9CHLR</name>
<organism evidence="5 6">
    <name type="scientific">Ornatilinea apprima</name>
    <dbReference type="NCBI Taxonomy" id="1134406"/>
    <lineage>
        <taxon>Bacteria</taxon>
        <taxon>Bacillati</taxon>
        <taxon>Chloroflexota</taxon>
        <taxon>Anaerolineae</taxon>
        <taxon>Anaerolineales</taxon>
        <taxon>Anaerolineaceae</taxon>
        <taxon>Ornatilinea</taxon>
    </lineage>
</organism>
<dbReference type="PROSITE" id="PS00894">
    <property type="entry name" value="HTH_DEOR_1"/>
    <property type="match status" value="1"/>
</dbReference>
<dbReference type="InterPro" id="IPR050313">
    <property type="entry name" value="Carb_Metab_HTH_regulators"/>
</dbReference>
<evidence type="ECO:0000256" key="1">
    <source>
        <dbReference type="ARBA" id="ARBA00023015"/>
    </source>
</evidence>
<dbReference type="InterPro" id="IPR018356">
    <property type="entry name" value="Tscrpt_reg_HTH_DeoR_CS"/>
</dbReference>
<dbReference type="SUPFAM" id="SSF100950">
    <property type="entry name" value="NagB/RpiA/CoA transferase-like"/>
    <property type="match status" value="1"/>
</dbReference>
<protein>
    <recommendedName>
        <fullName evidence="4">HTH deoR-type domain-containing protein</fullName>
    </recommendedName>
</protein>
<feature type="domain" description="HTH deoR-type" evidence="4">
    <location>
        <begin position="3"/>
        <end position="58"/>
    </location>
</feature>
<evidence type="ECO:0000313" key="5">
    <source>
        <dbReference type="EMBL" id="KPL77353.1"/>
    </source>
</evidence>
<evidence type="ECO:0000256" key="3">
    <source>
        <dbReference type="ARBA" id="ARBA00023163"/>
    </source>
</evidence>
<dbReference type="PANTHER" id="PTHR30363:SF44">
    <property type="entry name" value="AGA OPERON TRANSCRIPTIONAL REPRESSOR-RELATED"/>
    <property type="match status" value="1"/>
</dbReference>
<dbReference type="InterPro" id="IPR014036">
    <property type="entry name" value="DeoR-like_C"/>
</dbReference>
<dbReference type="PRINTS" id="PR00037">
    <property type="entry name" value="HTHLACR"/>
</dbReference>